<organism evidence="4 5">
    <name type="scientific">Tsukamurella sputi</name>
    <dbReference type="NCBI Taxonomy" id="2591848"/>
    <lineage>
        <taxon>Bacteria</taxon>
        <taxon>Bacillati</taxon>
        <taxon>Actinomycetota</taxon>
        <taxon>Actinomycetes</taxon>
        <taxon>Mycobacteriales</taxon>
        <taxon>Tsukamurellaceae</taxon>
        <taxon>Tsukamurella</taxon>
    </lineage>
</organism>
<dbReference type="CDD" id="cd04301">
    <property type="entry name" value="NAT_SF"/>
    <property type="match status" value="1"/>
</dbReference>
<evidence type="ECO:0000313" key="5">
    <source>
        <dbReference type="Proteomes" id="UP000319792"/>
    </source>
</evidence>
<dbReference type="PANTHER" id="PTHR43877">
    <property type="entry name" value="AMINOALKYLPHOSPHONATE N-ACETYLTRANSFERASE-RELATED-RELATED"/>
    <property type="match status" value="1"/>
</dbReference>
<dbReference type="Gene3D" id="3.40.630.30">
    <property type="match status" value="1"/>
</dbReference>
<keyword evidence="2" id="KW-0012">Acyltransferase</keyword>
<sequence>MKTRSGTDVPVPGDRVVVRRLLPSGQASDVIGTLLADGDALRVRADRDGTEQLIPRAEIVRWKTVPPRPVRASEIRSLDLARARSWWSVEREWVDGWLCRAAPGLPGNRASAAAPLHPDASPDRLDGVRSWYADRGLPLRLTVSDRLLPGAAALAPAVQPTDVLTAPSAIEANGAADGEVRFAAAPDAAWLSLTGTVEPLVTSVDGEVLFATLVEPDGAPVAAGRLALTADAAGTRWGGIGSMAVAPAHRRRGLATRLLGALRARAAAEGAPRVFLEVVQDNAPAQNLYRGTGFTRHHGYHYWTESR</sequence>
<evidence type="ECO:0000259" key="3">
    <source>
        <dbReference type="PROSITE" id="PS51186"/>
    </source>
</evidence>
<dbReference type="AlphaFoldDB" id="A0A5C5RNS1"/>
<dbReference type="EMBL" id="VIGV01000003">
    <property type="protein sequence ID" value="TWS24320.1"/>
    <property type="molecule type" value="Genomic_DNA"/>
</dbReference>
<evidence type="ECO:0000256" key="1">
    <source>
        <dbReference type="ARBA" id="ARBA00022679"/>
    </source>
</evidence>
<gene>
    <name evidence="4" type="ORF">FK268_12040</name>
</gene>
<keyword evidence="5" id="KW-1185">Reference proteome</keyword>
<dbReference type="InterPro" id="IPR050832">
    <property type="entry name" value="Bact_Acetyltransf"/>
</dbReference>
<dbReference type="InterPro" id="IPR056935">
    <property type="entry name" value="Rv0428c-like_C"/>
</dbReference>
<reference evidence="4 5" key="1">
    <citation type="submission" date="2019-06" db="EMBL/GenBank/DDBJ databases">
        <authorList>
            <person name="Teng J.L.L."/>
            <person name="Lee H.H."/>
            <person name="Lau S.K.P."/>
            <person name="Woo P.C.Y."/>
        </authorList>
    </citation>
    <scope>NUCLEOTIDE SEQUENCE [LARGE SCALE GENOMIC DNA]</scope>
    <source>
        <strain evidence="4 5">HKU70</strain>
    </source>
</reference>
<comment type="caution">
    <text evidence="4">The sequence shown here is derived from an EMBL/GenBank/DDBJ whole genome shotgun (WGS) entry which is preliminary data.</text>
</comment>
<evidence type="ECO:0000313" key="4">
    <source>
        <dbReference type="EMBL" id="TWS24320.1"/>
    </source>
</evidence>
<dbReference type="PROSITE" id="PS51186">
    <property type="entry name" value="GNAT"/>
    <property type="match status" value="1"/>
</dbReference>
<reference evidence="4 5" key="2">
    <citation type="submission" date="2019-08" db="EMBL/GenBank/DDBJ databases">
        <title>Tsukamurella conjunctivitidis sp. nov., Tsukamurella assacharolytica sp. nov. and Tsukamurella sputae sp. nov. isolated from patients with conjunctivitis, bacteraemia (lymphoma) and respiratory infection (sputum) in Hong Kong.</title>
        <authorList>
            <person name="Fok K.M.N."/>
            <person name="Fong J.Y.H."/>
        </authorList>
    </citation>
    <scope>NUCLEOTIDE SEQUENCE [LARGE SCALE GENOMIC DNA]</scope>
    <source>
        <strain evidence="4 5">HKU70</strain>
    </source>
</reference>
<keyword evidence="1 4" id="KW-0808">Transferase</keyword>
<protein>
    <submittedName>
        <fullName evidence="4">GNAT family N-acetyltransferase</fullName>
    </submittedName>
</protein>
<name>A0A5C5RNS1_9ACTN</name>
<dbReference type="InterPro" id="IPR016181">
    <property type="entry name" value="Acyl_CoA_acyltransferase"/>
</dbReference>
<dbReference type="Pfam" id="PF24553">
    <property type="entry name" value="Rv0428c_C"/>
    <property type="match status" value="1"/>
</dbReference>
<evidence type="ECO:0000256" key="2">
    <source>
        <dbReference type="ARBA" id="ARBA00023315"/>
    </source>
</evidence>
<dbReference type="GO" id="GO:0016747">
    <property type="term" value="F:acyltransferase activity, transferring groups other than amino-acyl groups"/>
    <property type="evidence" value="ECO:0007669"/>
    <property type="project" value="InterPro"/>
</dbReference>
<proteinExistence type="predicted"/>
<accession>A0A5C5RNS1</accession>
<dbReference type="InterPro" id="IPR000182">
    <property type="entry name" value="GNAT_dom"/>
</dbReference>
<dbReference type="PANTHER" id="PTHR43877:SF5">
    <property type="entry name" value="BLL8307 PROTEIN"/>
    <property type="match status" value="1"/>
</dbReference>
<feature type="domain" description="N-acetyltransferase" evidence="3">
    <location>
        <begin position="168"/>
        <end position="307"/>
    </location>
</feature>
<dbReference type="SUPFAM" id="SSF55729">
    <property type="entry name" value="Acyl-CoA N-acyltransferases (Nat)"/>
    <property type="match status" value="1"/>
</dbReference>
<dbReference type="Proteomes" id="UP000319792">
    <property type="component" value="Unassembled WGS sequence"/>
</dbReference>